<dbReference type="EMBL" id="CAKXAJ010026337">
    <property type="protein sequence ID" value="CAH2267022.1"/>
    <property type="molecule type" value="Genomic_DNA"/>
</dbReference>
<protein>
    <submittedName>
        <fullName evidence="1">Jg6721 protein</fullName>
    </submittedName>
</protein>
<comment type="caution">
    <text evidence="1">The sequence shown here is derived from an EMBL/GenBank/DDBJ whole genome shotgun (WGS) entry which is preliminary data.</text>
</comment>
<evidence type="ECO:0000313" key="1">
    <source>
        <dbReference type="EMBL" id="CAH2267022.1"/>
    </source>
</evidence>
<dbReference type="AlphaFoldDB" id="A0A8S4SMC7"/>
<dbReference type="OrthoDB" id="7358153at2759"/>
<organism evidence="1 2">
    <name type="scientific">Pararge aegeria aegeria</name>
    <dbReference type="NCBI Taxonomy" id="348720"/>
    <lineage>
        <taxon>Eukaryota</taxon>
        <taxon>Metazoa</taxon>
        <taxon>Ecdysozoa</taxon>
        <taxon>Arthropoda</taxon>
        <taxon>Hexapoda</taxon>
        <taxon>Insecta</taxon>
        <taxon>Pterygota</taxon>
        <taxon>Neoptera</taxon>
        <taxon>Endopterygota</taxon>
        <taxon>Lepidoptera</taxon>
        <taxon>Glossata</taxon>
        <taxon>Ditrysia</taxon>
        <taxon>Papilionoidea</taxon>
        <taxon>Nymphalidae</taxon>
        <taxon>Satyrinae</taxon>
        <taxon>Satyrini</taxon>
        <taxon>Parargina</taxon>
        <taxon>Pararge</taxon>
    </lineage>
</organism>
<keyword evidence="2" id="KW-1185">Reference proteome</keyword>
<gene>
    <name evidence="1" type="primary">jg6721</name>
    <name evidence="1" type="ORF">PAEG_LOCUS25617</name>
</gene>
<sequence length="117" mass="13102">MSNKSQTLMDIFQEILAASGNSSDTKTINETRILSALKEQAFKERKENIGSVLVKVVSDAQSKLNLTIKPEACNYCEGDFREVVEAYNGIHGYVSLMGRRTVLFLKHYRPLSTSITL</sequence>
<dbReference type="Proteomes" id="UP000838756">
    <property type="component" value="Unassembled WGS sequence"/>
</dbReference>
<proteinExistence type="predicted"/>
<evidence type="ECO:0000313" key="2">
    <source>
        <dbReference type="Proteomes" id="UP000838756"/>
    </source>
</evidence>
<reference evidence="1" key="1">
    <citation type="submission" date="2022-03" db="EMBL/GenBank/DDBJ databases">
        <authorList>
            <person name="Lindestad O."/>
        </authorList>
    </citation>
    <scope>NUCLEOTIDE SEQUENCE</scope>
</reference>
<accession>A0A8S4SMC7</accession>
<name>A0A8S4SMC7_9NEOP</name>